<dbReference type="PANTHER" id="PTHR45691:SF6">
    <property type="entry name" value="PROTEIN DIAPHANOUS"/>
    <property type="match status" value="1"/>
</dbReference>
<evidence type="ECO:0000313" key="4">
    <source>
        <dbReference type="WBParaSite" id="Csp11.Scaffold630.g21971.t1"/>
    </source>
</evidence>
<dbReference type="InterPro" id="IPR051412">
    <property type="entry name" value="Formin_Homology_Diaphanous_sf"/>
</dbReference>
<protein>
    <submittedName>
        <fullName evidence="4">CDKN1A interacting zinc finger protein 1</fullName>
    </submittedName>
</protein>
<feature type="region of interest" description="Disordered" evidence="2">
    <location>
        <begin position="222"/>
        <end position="254"/>
    </location>
</feature>
<evidence type="ECO:0000313" key="3">
    <source>
        <dbReference type="Proteomes" id="UP000095282"/>
    </source>
</evidence>
<feature type="region of interest" description="Disordered" evidence="2">
    <location>
        <begin position="274"/>
        <end position="367"/>
    </location>
</feature>
<dbReference type="WBParaSite" id="Csp11.Scaffold630.g21971.t1">
    <property type="protein sequence ID" value="Csp11.Scaffold630.g21971.t1"/>
    <property type="gene ID" value="Csp11.Scaffold630.g21971"/>
</dbReference>
<feature type="compositionally biased region" description="Pro residues" evidence="2">
    <location>
        <begin position="644"/>
        <end position="658"/>
    </location>
</feature>
<feature type="region of interest" description="Disordered" evidence="2">
    <location>
        <begin position="144"/>
        <end position="209"/>
    </location>
</feature>
<feature type="region of interest" description="Disordered" evidence="2">
    <location>
        <begin position="1266"/>
        <end position="1305"/>
    </location>
</feature>
<organism evidence="3 4">
    <name type="scientific">Caenorhabditis tropicalis</name>
    <dbReference type="NCBI Taxonomy" id="1561998"/>
    <lineage>
        <taxon>Eukaryota</taxon>
        <taxon>Metazoa</taxon>
        <taxon>Ecdysozoa</taxon>
        <taxon>Nematoda</taxon>
        <taxon>Chromadorea</taxon>
        <taxon>Rhabditida</taxon>
        <taxon>Rhabditina</taxon>
        <taxon>Rhabditomorpha</taxon>
        <taxon>Rhabditoidea</taxon>
        <taxon>Rhabditidae</taxon>
        <taxon>Peloderinae</taxon>
        <taxon>Caenorhabditis</taxon>
    </lineage>
</organism>
<feature type="region of interest" description="Disordered" evidence="2">
    <location>
        <begin position="640"/>
        <end position="667"/>
    </location>
</feature>
<feature type="compositionally biased region" description="Pro residues" evidence="2">
    <location>
        <begin position="453"/>
        <end position="464"/>
    </location>
</feature>
<dbReference type="PANTHER" id="PTHR45691">
    <property type="entry name" value="PROTEIN DIAPHANOUS"/>
    <property type="match status" value="1"/>
</dbReference>
<feature type="compositionally biased region" description="Polar residues" evidence="2">
    <location>
        <begin position="469"/>
        <end position="505"/>
    </location>
</feature>
<feature type="region of interest" description="Disordered" evidence="2">
    <location>
        <begin position="434"/>
        <end position="514"/>
    </location>
</feature>
<keyword evidence="1" id="KW-0175">Coiled coil</keyword>
<feature type="compositionally biased region" description="Polar residues" evidence="2">
    <location>
        <begin position="175"/>
        <end position="190"/>
    </location>
</feature>
<name>A0A1I7V3C5_9PELO</name>
<feature type="region of interest" description="Disordered" evidence="2">
    <location>
        <begin position="827"/>
        <end position="887"/>
    </location>
</feature>
<reference evidence="4" key="1">
    <citation type="submission" date="2016-11" db="UniProtKB">
        <authorList>
            <consortium name="WormBaseParasite"/>
        </authorList>
    </citation>
    <scope>IDENTIFICATION</scope>
</reference>
<feature type="compositionally biased region" description="Pro residues" evidence="2">
    <location>
        <begin position="1029"/>
        <end position="1043"/>
    </location>
</feature>
<feature type="compositionally biased region" description="Polar residues" evidence="2">
    <location>
        <begin position="565"/>
        <end position="585"/>
    </location>
</feature>
<evidence type="ECO:0000256" key="1">
    <source>
        <dbReference type="SAM" id="Coils"/>
    </source>
</evidence>
<feature type="region of interest" description="Disordered" evidence="2">
    <location>
        <begin position="558"/>
        <end position="626"/>
    </location>
</feature>
<sequence>MEYLQKVRKNQDVRGHNTYRCPFLVSHLKKRKNLKDIVLALEQKLMIEVPPTGLAPPPLAPPLWALHRAMEQAPPPRQAPPPPRQAQGQLLVRAPPPQLRAAPILKAIEPAPPTIRHFSVPTPVIRQQAPAAVPGQMVLRQATPLAGQAPPPPRQAPPQSPSGQLMLPVRIKEQVPSSGSQRRKQAQPTRQPESPEQAPPSSGQAPPPAAPIALEWIQQEGVQARPAPGQTPPLSGQAPPPKLQAPPISGQAPAPLSLEWMQLLQARAKQALLTSGQAPPTSGQAPPISGRAPPTCGQAPPSGGQATPISGQAPPPVPIPLAFLQSLKAQAKQAPPTSGQAPPTSGQAPVISGRAPSTPGQAPPPAPFWLEWMQLMQAQAKQALLTSGQAPPTTSHAPPTSGQAPPTSGHASSTGQAPAPLSLAWMQQLLLQAQAKQAPPISGQAPPSREQAPPTPGQAPPPAPISLEWMQQLQAQVKQALPTSGQAKQVPPTSGQVPPTSSQAPPSRGQAPSMASIPVEWMQQQILKAQAEQALLTSCQAPPITPLPLSMLENALMQAQAKQAPPTSGQATPISGQAPPTSGQAPPSRERGSSQRARKQQARPAQRQAPPPVQAPPPGQQAPPPELVAKPMKLVAVYTRPAPGQAPPPVQAPPPKLAPPQVQAPPLELPPRPMQRVLPEARPAPEQAPPLVRAPHLEQAPPPGLVLPPEEAIGEDEPNIVNIFVEGREPFKFDLACIFRMPPGPFPVAQLRVLATRHLYRLYRQQAPPPRRARAGQLTEAHVYSLLYQVFEKTPIEDLPEGPVRNMAVYMKAQMEREWRPQQLAIEAPPPAQGPPTSKALPPPKPRIPDSSRAQAPMELDPPLLDPRSTSRAPPTSQAPPSPKEPEYRLKVAKSALQLVQSTTCNAGSSKAFVDFIRRQRVLLLLQLTREDLEEMEKMDLNREISELEAMDAWKMVFGIPRNVPFDGTLKQLYGEYQIPEFPKRKEGPQSDIWNAQHMGYRTLEELLASILPFWESRMPKAIKAPPTTQAPPPSLPAPPPPGQEEQLFRILKTACRLIDLTVDEPGISVEFAGEMDVRRRLFQSQADYLKEKLGIERNPVIRASRIEMIHAWRFLFRLDKEEPFRGSRWQLRDGLAIPKGVPIEESSNWDPKKTGFPSYEDLLAAHLMDREGDCRILLQDPDMKIHYPMNSYSNKATPTKILNSIRNTRGPRFPPDGIFQKSSLQVLAMAAAFEESRRQRRARRRWRNSLKADRRLRRERIRKVEEEKRKAAEERRKSRTEQKRGDREDADDQKPVDGYEELSNRPLDKESEALDLIENFLESSIRQLWILSTVSYLDRYRSLKITVILGDKMEKSEMEKIKEEIKELEKEAAQFEALKLLVEGQEEILSEEFEKLEDTRWSNHVLKKQIEHAINK</sequence>
<dbReference type="GO" id="GO:0030041">
    <property type="term" value="P:actin filament polymerization"/>
    <property type="evidence" value="ECO:0007669"/>
    <property type="project" value="TreeGrafter"/>
</dbReference>
<feature type="compositionally biased region" description="Polar residues" evidence="2">
    <location>
        <begin position="335"/>
        <end position="347"/>
    </location>
</feature>
<evidence type="ECO:0000256" key="2">
    <source>
        <dbReference type="SAM" id="MobiDB-lite"/>
    </source>
</evidence>
<feature type="region of interest" description="Disordered" evidence="2">
    <location>
        <begin position="1024"/>
        <end position="1044"/>
    </location>
</feature>
<feature type="compositionally biased region" description="Polar residues" evidence="2">
    <location>
        <begin position="402"/>
        <end position="416"/>
    </location>
</feature>
<keyword evidence="3" id="KW-1185">Reference proteome</keyword>
<feature type="compositionally biased region" description="Polar residues" evidence="2">
    <location>
        <begin position="274"/>
        <end position="284"/>
    </location>
</feature>
<feature type="compositionally biased region" description="Pro residues" evidence="2">
    <location>
        <begin position="609"/>
        <end position="626"/>
    </location>
</feature>
<dbReference type="GO" id="GO:0005884">
    <property type="term" value="C:actin filament"/>
    <property type="evidence" value="ECO:0007669"/>
    <property type="project" value="TreeGrafter"/>
</dbReference>
<feature type="coiled-coil region" evidence="1">
    <location>
        <begin position="1352"/>
        <end position="1386"/>
    </location>
</feature>
<accession>A0A1I7V3C5</accession>
<dbReference type="STRING" id="1561998.A0A1I7V3C5"/>
<feature type="region of interest" description="Disordered" evidence="2">
    <location>
        <begin position="381"/>
        <end position="417"/>
    </location>
</feature>
<proteinExistence type="predicted"/>
<feature type="compositionally biased region" description="Low complexity" evidence="2">
    <location>
        <begin position="381"/>
        <end position="401"/>
    </location>
</feature>
<feature type="compositionally biased region" description="Low complexity" evidence="2">
    <location>
        <begin position="191"/>
        <end position="204"/>
    </location>
</feature>
<feature type="compositionally biased region" description="Pro residues" evidence="2">
    <location>
        <begin position="149"/>
        <end position="160"/>
    </location>
</feature>
<dbReference type="Proteomes" id="UP000095282">
    <property type="component" value="Unplaced"/>
</dbReference>